<protein>
    <recommendedName>
        <fullName evidence="1">non-specific serine/threonine protein kinase</fullName>
        <ecNumber evidence="1">2.7.11.1</ecNumber>
    </recommendedName>
</protein>
<keyword evidence="4" id="KW-0808">Transferase</keyword>
<comment type="catalytic activity">
    <reaction evidence="8">
        <text>L-threonyl-[protein] + ATP = O-phospho-L-threonyl-[protein] + ADP + H(+)</text>
        <dbReference type="Rhea" id="RHEA:46608"/>
        <dbReference type="Rhea" id="RHEA-COMP:11060"/>
        <dbReference type="Rhea" id="RHEA-COMP:11605"/>
        <dbReference type="ChEBI" id="CHEBI:15378"/>
        <dbReference type="ChEBI" id="CHEBI:30013"/>
        <dbReference type="ChEBI" id="CHEBI:30616"/>
        <dbReference type="ChEBI" id="CHEBI:61977"/>
        <dbReference type="ChEBI" id="CHEBI:456216"/>
        <dbReference type="EC" id="2.7.11.1"/>
    </reaction>
</comment>
<feature type="domain" description="Protein kinase" evidence="11">
    <location>
        <begin position="9"/>
        <end position="166"/>
    </location>
</feature>
<dbReference type="GO" id="GO:0005524">
    <property type="term" value="F:ATP binding"/>
    <property type="evidence" value="ECO:0007669"/>
    <property type="project" value="UniProtKB-KW"/>
</dbReference>
<comment type="similarity">
    <text evidence="10">Belongs to the protein kinase superfamily. CAMK Ser/Thr protein kinase family. DAP kinase subfamily.</text>
</comment>
<dbReference type="PROSITE" id="PS50011">
    <property type="entry name" value="PROTEIN_KINASE_DOM"/>
    <property type="match status" value="1"/>
</dbReference>
<evidence type="ECO:0000259" key="11">
    <source>
        <dbReference type="PROSITE" id="PS50011"/>
    </source>
</evidence>
<evidence type="ECO:0000256" key="10">
    <source>
        <dbReference type="ARBA" id="ARBA00060827"/>
    </source>
</evidence>
<sequence length="166" mass="19567">ASLLWSSYKSTYLFVDRGKFAVVKRCQHKLTGLDYAAKFLRKRRKGKDCRHEVLQEISMLEVALSHPRLIDMVEVFETTHELIIVTEYAAGGELFKYMILEDRFEEKDVIRLMRQILDGLIFLHDRNIVHLDIKGCSEGCIQYHQRYKWTENEPDRVPQLNPLTLP</sequence>
<dbReference type="PANTHER" id="PTHR24342">
    <property type="entry name" value="SERINE/THREONINE-PROTEIN KINASE 17"/>
    <property type="match status" value="1"/>
</dbReference>
<evidence type="ECO:0000313" key="13">
    <source>
        <dbReference type="Proteomes" id="UP001209878"/>
    </source>
</evidence>
<dbReference type="Proteomes" id="UP001209878">
    <property type="component" value="Unassembled WGS sequence"/>
</dbReference>
<keyword evidence="3" id="KW-0597">Phosphoprotein</keyword>
<dbReference type="GO" id="GO:0035556">
    <property type="term" value="P:intracellular signal transduction"/>
    <property type="evidence" value="ECO:0007669"/>
    <property type="project" value="TreeGrafter"/>
</dbReference>
<dbReference type="Pfam" id="PF00069">
    <property type="entry name" value="Pkinase"/>
    <property type="match status" value="1"/>
</dbReference>
<evidence type="ECO:0000256" key="1">
    <source>
        <dbReference type="ARBA" id="ARBA00012513"/>
    </source>
</evidence>
<evidence type="ECO:0000256" key="3">
    <source>
        <dbReference type="ARBA" id="ARBA00022553"/>
    </source>
</evidence>
<dbReference type="EC" id="2.7.11.1" evidence="1"/>
<dbReference type="AlphaFoldDB" id="A0AAD9L174"/>
<organism evidence="12 13">
    <name type="scientific">Ridgeia piscesae</name>
    <name type="common">Tubeworm</name>
    <dbReference type="NCBI Taxonomy" id="27915"/>
    <lineage>
        <taxon>Eukaryota</taxon>
        <taxon>Metazoa</taxon>
        <taxon>Spiralia</taxon>
        <taxon>Lophotrochozoa</taxon>
        <taxon>Annelida</taxon>
        <taxon>Polychaeta</taxon>
        <taxon>Sedentaria</taxon>
        <taxon>Canalipalpata</taxon>
        <taxon>Sabellida</taxon>
        <taxon>Siboglinidae</taxon>
        <taxon>Ridgeia</taxon>
    </lineage>
</organism>
<proteinExistence type="inferred from homology"/>
<reference evidence="12" key="1">
    <citation type="journal article" date="2023" name="Mol. Biol. Evol.">
        <title>Third-Generation Sequencing Reveals the Adaptive Role of the Epigenome in Three Deep-Sea Polychaetes.</title>
        <authorList>
            <person name="Perez M."/>
            <person name="Aroh O."/>
            <person name="Sun Y."/>
            <person name="Lan Y."/>
            <person name="Juniper S.K."/>
            <person name="Young C.R."/>
            <person name="Angers B."/>
            <person name="Qian P.Y."/>
        </authorList>
    </citation>
    <scope>NUCLEOTIDE SEQUENCE</scope>
    <source>
        <strain evidence="12">R07B-5</strain>
    </source>
</reference>
<dbReference type="EMBL" id="JAODUO010000423">
    <property type="protein sequence ID" value="KAK2180857.1"/>
    <property type="molecule type" value="Genomic_DNA"/>
</dbReference>
<dbReference type="SUPFAM" id="SSF56112">
    <property type="entry name" value="Protein kinase-like (PK-like)"/>
    <property type="match status" value="1"/>
</dbReference>
<dbReference type="GO" id="GO:0043065">
    <property type="term" value="P:positive regulation of apoptotic process"/>
    <property type="evidence" value="ECO:0007669"/>
    <property type="project" value="TreeGrafter"/>
</dbReference>
<dbReference type="Gene3D" id="3.30.200.20">
    <property type="entry name" value="Phosphorylase Kinase, domain 1"/>
    <property type="match status" value="1"/>
</dbReference>
<evidence type="ECO:0000256" key="9">
    <source>
        <dbReference type="ARBA" id="ARBA00048679"/>
    </source>
</evidence>
<keyword evidence="2" id="KW-0723">Serine/threonine-protein kinase</keyword>
<evidence type="ECO:0000256" key="8">
    <source>
        <dbReference type="ARBA" id="ARBA00047899"/>
    </source>
</evidence>
<keyword evidence="7" id="KW-0067">ATP-binding</keyword>
<dbReference type="InterPro" id="IPR000719">
    <property type="entry name" value="Prot_kinase_dom"/>
</dbReference>
<keyword evidence="6" id="KW-0418">Kinase</keyword>
<comment type="caution">
    <text evidence="12">The sequence shown here is derived from an EMBL/GenBank/DDBJ whole genome shotgun (WGS) entry which is preliminary data.</text>
</comment>
<feature type="non-terminal residue" evidence="12">
    <location>
        <position position="166"/>
    </location>
</feature>
<comment type="catalytic activity">
    <reaction evidence="9">
        <text>L-seryl-[protein] + ATP = O-phospho-L-seryl-[protein] + ADP + H(+)</text>
        <dbReference type="Rhea" id="RHEA:17989"/>
        <dbReference type="Rhea" id="RHEA-COMP:9863"/>
        <dbReference type="Rhea" id="RHEA-COMP:11604"/>
        <dbReference type="ChEBI" id="CHEBI:15378"/>
        <dbReference type="ChEBI" id="CHEBI:29999"/>
        <dbReference type="ChEBI" id="CHEBI:30616"/>
        <dbReference type="ChEBI" id="CHEBI:83421"/>
        <dbReference type="ChEBI" id="CHEBI:456216"/>
        <dbReference type="EC" id="2.7.11.1"/>
    </reaction>
</comment>
<evidence type="ECO:0000256" key="2">
    <source>
        <dbReference type="ARBA" id="ARBA00022527"/>
    </source>
</evidence>
<keyword evidence="13" id="KW-1185">Reference proteome</keyword>
<dbReference type="SMART" id="SM00220">
    <property type="entry name" value="S_TKc"/>
    <property type="match status" value="1"/>
</dbReference>
<dbReference type="GO" id="GO:0005634">
    <property type="term" value="C:nucleus"/>
    <property type="evidence" value="ECO:0007669"/>
    <property type="project" value="TreeGrafter"/>
</dbReference>
<dbReference type="Gene3D" id="1.10.510.10">
    <property type="entry name" value="Transferase(Phosphotransferase) domain 1"/>
    <property type="match status" value="1"/>
</dbReference>
<name>A0AAD9L174_RIDPI</name>
<gene>
    <name evidence="12" type="ORF">NP493_424g02006</name>
</gene>
<dbReference type="PANTHER" id="PTHR24342:SF12">
    <property type="entry name" value="DEATH-ASSOCIATED PROTEIN KINASE RELATED"/>
    <property type="match status" value="1"/>
</dbReference>
<evidence type="ECO:0000256" key="5">
    <source>
        <dbReference type="ARBA" id="ARBA00022741"/>
    </source>
</evidence>
<accession>A0AAD9L174</accession>
<keyword evidence="5" id="KW-0547">Nucleotide-binding</keyword>
<evidence type="ECO:0000313" key="12">
    <source>
        <dbReference type="EMBL" id="KAK2180857.1"/>
    </source>
</evidence>
<dbReference type="GO" id="GO:0004674">
    <property type="term" value="F:protein serine/threonine kinase activity"/>
    <property type="evidence" value="ECO:0007669"/>
    <property type="project" value="UniProtKB-KW"/>
</dbReference>
<evidence type="ECO:0000256" key="4">
    <source>
        <dbReference type="ARBA" id="ARBA00022679"/>
    </source>
</evidence>
<dbReference type="FunFam" id="3.30.200.20:FF:000175">
    <property type="entry name" value="Serine/threonine-protein kinase 17B"/>
    <property type="match status" value="1"/>
</dbReference>
<evidence type="ECO:0000256" key="7">
    <source>
        <dbReference type="ARBA" id="ARBA00022840"/>
    </source>
</evidence>
<dbReference type="InterPro" id="IPR011009">
    <property type="entry name" value="Kinase-like_dom_sf"/>
</dbReference>
<evidence type="ECO:0000256" key="6">
    <source>
        <dbReference type="ARBA" id="ARBA00022777"/>
    </source>
</evidence>